<proteinExistence type="predicted"/>
<protein>
    <recommendedName>
        <fullName evidence="3">3-methyladenine DNA glycosylase</fullName>
    </recommendedName>
</protein>
<dbReference type="AlphaFoldDB" id="A0A1I1J3F5"/>
<name>A0A1I1J3F5_9ACTN</name>
<gene>
    <name evidence="1" type="ORF">SAMN04487968_106113</name>
</gene>
<keyword evidence="2" id="KW-1185">Reference proteome</keyword>
<accession>A0A1I1J3F5</accession>
<evidence type="ECO:0000313" key="1">
    <source>
        <dbReference type="EMBL" id="SFC41138.1"/>
    </source>
</evidence>
<evidence type="ECO:0000313" key="2">
    <source>
        <dbReference type="Proteomes" id="UP000198832"/>
    </source>
</evidence>
<reference evidence="1 2" key="1">
    <citation type="submission" date="2016-10" db="EMBL/GenBank/DDBJ databases">
        <authorList>
            <person name="de Groot N.N."/>
        </authorList>
    </citation>
    <scope>NUCLEOTIDE SEQUENCE [LARGE SCALE GENOMIC DNA]</scope>
    <source>
        <strain evidence="1 2">CGMCC 1.7056</strain>
    </source>
</reference>
<organism evidence="1 2">
    <name type="scientific">Nocardioides terrae</name>
    <dbReference type="NCBI Taxonomy" id="574651"/>
    <lineage>
        <taxon>Bacteria</taxon>
        <taxon>Bacillati</taxon>
        <taxon>Actinomycetota</taxon>
        <taxon>Actinomycetes</taxon>
        <taxon>Propionibacteriales</taxon>
        <taxon>Nocardioidaceae</taxon>
        <taxon>Nocardioides</taxon>
    </lineage>
</organism>
<sequence length="343" mass="37410">MLSREEWETRAASHRARLAPYVDPHLARRAAGVKHPVHDFLFTYYSQRPAQLLRWHPGFGVALADADPYASLKGYAPVPPGLDTPSPSGSGYSTSEAVGGRVASASEAVGGRVASASEAVGGRVASASERIETPTVAVSPTYLATQRVLLETLLRLLRATAARPGNFGCFGMHEWAMVYRADATRHAVPLRLGGPATDTVVESHRVACSHFDAFRFFTPDAVPLNALSPSSTDREVFEQPGCLHGGMDLYKHAFRLTPLIPSDLAADAFELAWDIRILDMRAAPYDMSGVVLDPTGEPWTPVEVETPDGKREYADLQRRHSERAAPLRQRLIEECERLLAVSD</sequence>
<dbReference type="EMBL" id="FOLB01000006">
    <property type="protein sequence ID" value="SFC41138.1"/>
    <property type="molecule type" value="Genomic_DNA"/>
</dbReference>
<dbReference type="STRING" id="574651.SAMN04487968_106113"/>
<evidence type="ECO:0008006" key="3">
    <source>
        <dbReference type="Google" id="ProtNLM"/>
    </source>
</evidence>
<dbReference type="Proteomes" id="UP000198832">
    <property type="component" value="Unassembled WGS sequence"/>
</dbReference>